<gene>
    <name evidence="7" type="ORF">HPP92_019255</name>
</gene>
<comment type="pathway">
    <text evidence="3">Aromatic compound metabolism; melatonin biosynthesis; melatonin from serotonin: step 1/2.</text>
</comment>
<dbReference type="InterPro" id="IPR000182">
    <property type="entry name" value="GNAT_dom"/>
</dbReference>
<protein>
    <recommendedName>
        <fullName evidence="4">aralkylamine N-acetyltransferase</fullName>
        <ecNumber evidence="4">2.3.1.87</ecNumber>
    </recommendedName>
</protein>
<dbReference type="OrthoDB" id="10039976at2759"/>
<reference evidence="7 8" key="1">
    <citation type="journal article" date="2020" name="Nat. Food">
        <title>A phased Vanilla planifolia genome enables genetic improvement of flavour and production.</title>
        <authorList>
            <person name="Hasing T."/>
            <person name="Tang H."/>
            <person name="Brym M."/>
            <person name="Khazi F."/>
            <person name="Huang T."/>
            <person name="Chambers A.H."/>
        </authorList>
    </citation>
    <scope>NUCLEOTIDE SEQUENCE [LARGE SCALE GENOMIC DNA]</scope>
    <source>
        <tissue evidence="7">Leaf</tissue>
    </source>
</reference>
<dbReference type="PANTHER" id="PTHR43626">
    <property type="entry name" value="ACYL-COA N-ACYLTRANSFERASE"/>
    <property type="match status" value="1"/>
</dbReference>
<dbReference type="PANTHER" id="PTHR43626:SF4">
    <property type="entry name" value="GCN5-RELATED N-ACETYLTRANSFERASE 2, CHLOROPLASTIC"/>
    <property type="match status" value="1"/>
</dbReference>
<evidence type="ECO:0000256" key="2">
    <source>
        <dbReference type="ARBA" id="ARBA00023315"/>
    </source>
</evidence>
<proteinExistence type="predicted"/>
<dbReference type="GO" id="GO:0004059">
    <property type="term" value="F:aralkylamine N-acetyltransferase activity"/>
    <property type="evidence" value="ECO:0007669"/>
    <property type="project" value="UniProtKB-EC"/>
</dbReference>
<sequence>MLPLGVGSIASSSLSQICLVESQYQLFWRKSPCKGYFKLKSGKQKSVVSPVRANLWDSFRSGFFKNNPSQVIEPPSTIAEAEEEPLLQELVLLERTRTDGTPEHIIFSTAADVDLYELQALCDKVGWPRRPLSKVEASLRNSYMVATLHSVIQFPDSEGKEQKQLIGMARATSDHTFNATIWDVIVDPSYQGLGLGKALVEQVIRTLLRHDIGNITLFADSKVVDFYKNLGFEADPDGIKGMFWYSRY</sequence>
<dbReference type="InterPro" id="IPR045039">
    <property type="entry name" value="NSI-like"/>
</dbReference>
<dbReference type="FunFam" id="3.40.630.30:FF:000059">
    <property type="entry name" value="Putative acetyltransferase NSI"/>
    <property type="match status" value="1"/>
</dbReference>
<dbReference type="Gene3D" id="3.40.630.30">
    <property type="match status" value="1"/>
</dbReference>
<dbReference type="EMBL" id="JADCNM010000010">
    <property type="protein sequence ID" value="KAG0465091.1"/>
    <property type="molecule type" value="Genomic_DNA"/>
</dbReference>
<evidence type="ECO:0000313" key="7">
    <source>
        <dbReference type="EMBL" id="KAG0465091.1"/>
    </source>
</evidence>
<evidence type="ECO:0000256" key="3">
    <source>
        <dbReference type="ARBA" id="ARBA00037926"/>
    </source>
</evidence>
<organism evidence="7 8">
    <name type="scientific">Vanilla planifolia</name>
    <name type="common">Vanilla</name>
    <dbReference type="NCBI Taxonomy" id="51239"/>
    <lineage>
        <taxon>Eukaryota</taxon>
        <taxon>Viridiplantae</taxon>
        <taxon>Streptophyta</taxon>
        <taxon>Embryophyta</taxon>
        <taxon>Tracheophyta</taxon>
        <taxon>Spermatophyta</taxon>
        <taxon>Magnoliopsida</taxon>
        <taxon>Liliopsida</taxon>
        <taxon>Asparagales</taxon>
        <taxon>Orchidaceae</taxon>
        <taxon>Vanilloideae</taxon>
        <taxon>Vanilleae</taxon>
        <taxon>Vanilla</taxon>
    </lineage>
</organism>
<name>A0A835Q6L1_VANPL</name>
<dbReference type="Proteomes" id="UP000639772">
    <property type="component" value="Chromosome 10"/>
</dbReference>
<accession>A0A835Q6L1</accession>
<comment type="caution">
    <text evidence="7">The sequence shown here is derived from an EMBL/GenBank/DDBJ whole genome shotgun (WGS) entry which is preliminary data.</text>
</comment>
<dbReference type="GO" id="GO:0030187">
    <property type="term" value="P:melatonin biosynthetic process"/>
    <property type="evidence" value="ECO:0007669"/>
    <property type="project" value="UniProtKB-KW"/>
</dbReference>
<dbReference type="CDD" id="cd04301">
    <property type="entry name" value="NAT_SF"/>
    <property type="match status" value="1"/>
</dbReference>
<evidence type="ECO:0000256" key="4">
    <source>
        <dbReference type="ARBA" id="ARBA00039114"/>
    </source>
</evidence>
<dbReference type="InterPro" id="IPR016181">
    <property type="entry name" value="Acyl_CoA_acyltransferase"/>
</dbReference>
<feature type="domain" description="N-acetyltransferase" evidence="6">
    <location>
        <begin position="105"/>
        <end position="248"/>
    </location>
</feature>
<evidence type="ECO:0000259" key="6">
    <source>
        <dbReference type="PROSITE" id="PS51186"/>
    </source>
</evidence>
<dbReference type="EC" id="2.3.1.87" evidence="4"/>
<dbReference type="Pfam" id="PF00583">
    <property type="entry name" value="Acetyltransf_1"/>
    <property type="match status" value="1"/>
</dbReference>
<dbReference type="GO" id="GO:0005737">
    <property type="term" value="C:cytoplasm"/>
    <property type="evidence" value="ECO:0007669"/>
    <property type="project" value="UniProtKB-ARBA"/>
</dbReference>
<evidence type="ECO:0000256" key="5">
    <source>
        <dbReference type="ARBA" id="ARBA00043260"/>
    </source>
</evidence>
<dbReference type="AlphaFoldDB" id="A0A835Q6L1"/>
<evidence type="ECO:0000313" key="8">
    <source>
        <dbReference type="Proteomes" id="UP000639772"/>
    </source>
</evidence>
<keyword evidence="1" id="KW-0808">Transferase</keyword>
<evidence type="ECO:0000256" key="1">
    <source>
        <dbReference type="ARBA" id="ARBA00022679"/>
    </source>
</evidence>
<keyword evidence="5" id="KW-0471">Melatonin biosynthesis</keyword>
<dbReference type="SUPFAM" id="SSF55729">
    <property type="entry name" value="Acyl-CoA N-acyltransferases (Nat)"/>
    <property type="match status" value="1"/>
</dbReference>
<keyword evidence="2" id="KW-0012">Acyltransferase</keyword>
<dbReference type="PROSITE" id="PS51186">
    <property type="entry name" value="GNAT"/>
    <property type="match status" value="1"/>
</dbReference>